<evidence type="ECO:0000313" key="12">
    <source>
        <dbReference type="Proteomes" id="UP001217417"/>
    </source>
</evidence>
<dbReference type="Gene3D" id="1.10.510.10">
    <property type="entry name" value="Transferase(Phosphotransferase) domain 1"/>
    <property type="match status" value="1"/>
</dbReference>
<reference evidence="11" key="1">
    <citation type="submission" date="2023-03" db="EMBL/GenBank/DDBJ databases">
        <title>Near-Complete genome sequence of Lipomyces tetrasporous NRRL Y-64009, an oleaginous yeast capable of growing on lignocellulosic hydrolysates.</title>
        <authorList>
            <consortium name="Lawrence Berkeley National Laboratory"/>
            <person name="Jagtap S.S."/>
            <person name="Liu J.-J."/>
            <person name="Walukiewicz H.E."/>
            <person name="Pangilinan J."/>
            <person name="Lipzen A."/>
            <person name="Ahrendt S."/>
            <person name="Koriabine M."/>
            <person name="Cobaugh K."/>
            <person name="Salamov A."/>
            <person name="Yoshinaga Y."/>
            <person name="Ng V."/>
            <person name="Daum C."/>
            <person name="Grigoriev I.V."/>
            <person name="Slininger P.J."/>
            <person name="Dien B.S."/>
            <person name="Jin Y.-S."/>
            <person name="Rao C.V."/>
        </authorList>
    </citation>
    <scope>NUCLEOTIDE SEQUENCE</scope>
    <source>
        <strain evidence="11">NRRL Y-64009</strain>
    </source>
</reference>
<dbReference type="SUPFAM" id="SSF56112">
    <property type="entry name" value="Protein kinase-like (PK-like)"/>
    <property type="match status" value="1"/>
</dbReference>
<dbReference type="InterPro" id="IPR011009">
    <property type="entry name" value="Kinase-like_dom_sf"/>
</dbReference>
<dbReference type="Pfam" id="PF00069">
    <property type="entry name" value="Pkinase"/>
    <property type="match status" value="1"/>
</dbReference>
<comment type="caution">
    <text evidence="11">The sequence shown here is derived from an EMBL/GenBank/DDBJ whole genome shotgun (WGS) entry which is preliminary data.</text>
</comment>
<dbReference type="PROSITE" id="PS50011">
    <property type="entry name" value="PROTEIN_KINASE_DOM"/>
    <property type="match status" value="1"/>
</dbReference>
<dbReference type="GO" id="GO:0008024">
    <property type="term" value="C:cyclin/CDK positive transcription elongation factor complex"/>
    <property type="evidence" value="ECO:0007669"/>
    <property type="project" value="TreeGrafter"/>
</dbReference>
<dbReference type="PANTHER" id="PTHR24056:SF546">
    <property type="entry name" value="CYCLIN-DEPENDENT KINASE 12"/>
    <property type="match status" value="1"/>
</dbReference>
<dbReference type="PROSITE" id="PS00108">
    <property type="entry name" value="PROTEIN_KINASE_ST"/>
    <property type="match status" value="1"/>
</dbReference>
<dbReference type="InterPro" id="IPR000719">
    <property type="entry name" value="Prot_kinase_dom"/>
</dbReference>
<evidence type="ECO:0000256" key="7">
    <source>
        <dbReference type="PROSITE-ProRule" id="PRU10141"/>
    </source>
</evidence>
<evidence type="ECO:0000256" key="2">
    <source>
        <dbReference type="ARBA" id="ARBA00022527"/>
    </source>
</evidence>
<comment type="similarity">
    <text evidence="1">Belongs to the protein kinase superfamily. CMGC Ser/Thr protein kinase family. CDC2/CDKX subfamily.</text>
</comment>
<gene>
    <name evidence="11" type="ORF">POJ06DRAFT_195677</name>
</gene>
<dbReference type="AlphaFoldDB" id="A0AAD7VSF1"/>
<name>A0AAD7VSF1_9ASCO</name>
<dbReference type="FunFam" id="1.10.510.10:FF:000440">
    <property type="entry name" value="Serine/threonine-protein kinase bur1"/>
    <property type="match status" value="1"/>
</dbReference>
<evidence type="ECO:0000256" key="3">
    <source>
        <dbReference type="ARBA" id="ARBA00022679"/>
    </source>
</evidence>
<dbReference type="GeneID" id="80880165"/>
<evidence type="ECO:0000256" key="4">
    <source>
        <dbReference type="ARBA" id="ARBA00022741"/>
    </source>
</evidence>
<keyword evidence="12" id="KW-1185">Reference proteome</keyword>
<dbReference type="GO" id="GO:0032968">
    <property type="term" value="P:positive regulation of transcription elongation by RNA polymerase II"/>
    <property type="evidence" value="ECO:0007669"/>
    <property type="project" value="TreeGrafter"/>
</dbReference>
<dbReference type="GO" id="GO:0008353">
    <property type="term" value="F:RNA polymerase II CTD heptapeptide repeat kinase activity"/>
    <property type="evidence" value="ECO:0007669"/>
    <property type="project" value="TreeGrafter"/>
</dbReference>
<organism evidence="11 12">
    <name type="scientific">Lipomyces tetrasporus</name>
    <dbReference type="NCBI Taxonomy" id="54092"/>
    <lineage>
        <taxon>Eukaryota</taxon>
        <taxon>Fungi</taxon>
        <taxon>Dikarya</taxon>
        <taxon>Ascomycota</taxon>
        <taxon>Saccharomycotina</taxon>
        <taxon>Lipomycetes</taxon>
        <taxon>Lipomycetales</taxon>
        <taxon>Lipomycetaceae</taxon>
        <taxon>Lipomyces</taxon>
    </lineage>
</organism>
<evidence type="ECO:0000256" key="9">
    <source>
        <dbReference type="SAM" id="MobiDB-lite"/>
    </source>
</evidence>
<dbReference type="PROSITE" id="PS00107">
    <property type="entry name" value="PROTEIN_KINASE_ATP"/>
    <property type="match status" value="1"/>
</dbReference>
<evidence type="ECO:0000259" key="10">
    <source>
        <dbReference type="PROSITE" id="PS50011"/>
    </source>
</evidence>
<proteinExistence type="inferred from homology"/>
<dbReference type="RefSeq" id="XP_056044407.1">
    <property type="nucleotide sequence ID" value="XM_056184999.1"/>
</dbReference>
<keyword evidence="6 7" id="KW-0067">ATP-binding</keyword>
<evidence type="ECO:0000313" key="11">
    <source>
        <dbReference type="EMBL" id="KAJ8100957.1"/>
    </source>
</evidence>
<dbReference type="Gene3D" id="3.30.200.20">
    <property type="entry name" value="Phosphorylase Kinase, domain 1"/>
    <property type="match status" value="1"/>
</dbReference>
<dbReference type="GO" id="GO:0005524">
    <property type="term" value="F:ATP binding"/>
    <property type="evidence" value="ECO:0007669"/>
    <property type="project" value="UniProtKB-UniRule"/>
</dbReference>
<dbReference type="InterPro" id="IPR050108">
    <property type="entry name" value="CDK"/>
</dbReference>
<dbReference type="Proteomes" id="UP001217417">
    <property type="component" value="Unassembled WGS sequence"/>
</dbReference>
<accession>A0AAD7VSF1</accession>
<dbReference type="EMBL" id="JARPMG010000004">
    <property type="protein sequence ID" value="KAJ8100957.1"/>
    <property type="molecule type" value="Genomic_DNA"/>
</dbReference>
<keyword evidence="3" id="KW-0808">Transferase</keyword>
<evidence type="ECO:0000256" key="1">
    <source>
        <dbReference type="ARBA" id="ARBA00006485"/>
    </source>
</evidence>
<dbReference type="FunFam" id="3.30.200.20:FF:000270">
    <property type="entry name" value="Serine/threonine-protein kinase bur1"/>
    <property type="match status" value="1"/>
</dbReference>
<keyword evidence="4 7" id="KW-0547">Nucleotide-binding</keyword>
<dbReference type="CDD" id="cd07840">
    <property type="entry name" value="STKc_CDK9_like"/>
    <property type="match status" value="1"/>
</dbReference>
<feature type="binding site" evidence="7">
    <location>
        <position position="43"/>
    </location>
    <ligand>
        <name>ATP</name>
        <dbReference type="ChEBI" id="CHEBI:30616"/>
    </ligand>
</feature>
<evidence type="ECO:0000256" key="8">
    <source>
        <dbReference type="RuleBase" id="RU000304"/>
    </source>
</evidence>
<dbReference type="InterPro" id="IPR017441">
    <property type="entry name" value="Protein_kinase_ATP_BS"/>
</dbReference>
<evidence type="ECO:0000256" key="5">
    <source>
        <dbReference type="ARBA" id="ARBA00022777"/>
    </source>
</evidence>
<keyword evidence="5 11" id="KW-0418">Kinase</keyword>
<evidence type="ECO:0000256" key="6">
    <source>
        <dbReference type="ARBA" id="ARBA00022840"/>
    </source>
</evidence>
<protein>
    <submittedName>
        <fullName evidence="11">Kinase-like domain-containing protein</fullName>
    </submittedName>
</protein>
<feature type="region of interest" description="Disordered" evidence="9">
    <location>
        <begin position="293"/>
        <end position="345"/>
    </location>
</feature>
<dbReference type="PANTHER" id="PTHR24056">
    <property type="entry name" value="CELL DIVISION PROTEIN KINASE"/>
    <property type="match status" value="1"/>
</dbReference>
<feature type="domain" description="Protein kinase" evidence="10">
    <location>
        <begin position="14"/>
        <end position="299"/>
    </location>
</feature>
<dbReference type="GO" id="GO:0030332">
    <property type="term" value="F:cyclin binding"/>
    <property type="evidence" value="ECO:0007669"/>
    <property type="project" value="TreeGrafter"/>
</dbReference>
<dbReference type="InterPro" id="IPR008271">
    <property type="entry name" value="Ser/Thr_kinase_AS"/>
</dbReference>
<sequence length="345" mass="39410">MKSSKPEERTGSIYERKAQVGEGTYGKVYKAVNTVTNEMVALKRIRMEAERDGFPITALREIKLLQSVRHENVVSLLEMMVEKSSVYMVFEYMDHDLSGILTHPNFVLEHAHIKHLFKQLLDGLAYLHKRGVLHRDIKGSNILLSNSGQLKLADFGLARFYNKHKATLDYTNRVITLWYRPPELLLGATAYGAAVDVWGAGCLMVELYTRRAIFQGQDEIQQLEAIYDIMGTPTKENWAEVEKLPWYELIKPSQEKESRFRSMFESVLPPCGLELATQLLSLDPAKRPSAAAALESDYFTTEEPEPVRPTGLGDLAGEWHEYESKQRRRKEKSQQSKTSDADKRI</sequence>
<dbReference type="SMART" id="SM00220">
    <property type="entry name" value="S_TKc"/>
    <property type="match status" value="1"/>
</dbReference>
<keyword evidence="2 8" id="KW-0723">Serine/threonine-protein kinase</keyword>